<dbReference type="Proteomes" id="UP000583929">
    <property type="component" value="Unassembled WGS sequence"/>
</dbReference>
<proteinExistence type="predicted"/>
<accession>A0A7J6F9Z6</accession>
<organism evidence="1 4">
    <name type="scientific">Cannabis sativa</name>
    <name type="common">Hemp</name>
    <name type="synonym">Marijuana</name>
    <dbReference type="NCBI Taxonomy" id="3483"/>
    <lineage>
        <taxon>Eukaryota</taxon>
        <taxon>Viridiplantae</taxon>
        <taxon>Streptophyta</taxon>
        <taxon>Embryophyta</taxon>
        <taxon>Tracheophyta</taxon>
        <taxon>Spermatophyta</taxon>
        <taxon>Magnoliopsida</taxon>
        <taxon>eudicotyledons</taxon>
        <taxon>Gunneridae</taxon>
        <taxon>Pentapetalae</taxon>
        <taxon>rosids</taxon>
        <taxon>fabids</taxon>
        <taxon>Rosales</taxon>
        <taxon>Cannabaceae</taxon>
        <taxon>Cannabis</taxon>
    </lineage>
</organism>
<comment type="caution">
    <text evidence="1">The sequence shown here is derived from an EMBL/GenBank/DDBJ whole genome shotgun (WGS) entry which is preliminary data.</text>
</comment>
<sequence length="235" mass="26459">MKPLQRGQFPLLTQSSLEQSLQKPRPYALPCTRSNSSQLLLFHHLHRRRRCRRILLLLLLHHPLLLLPIHSHLHPHLQSCISIPQIPSDGLFLPIGPLTTFSLADRNPSPAPLLLQPYRLFPPHQLPQRRLQPQPLLAPPLLLSQKAIAPPPKSPRVAANLRASALPARLDQPQDCCCYYFPPTLPESNEWSGAGKFGAGDSEHLVLHSLPRSENSRTWRRLRNESSFGAKSAVC</sequence>
<reference evidence="3 4" key="1">
    <citation type="journal article" date="2020" name="bioRxiv">
        <title>Sequence and annotation of 42 cannabis genomes reveals extensive copy number variation in cannabinoid synthesis and pathogen resistance genes.</title>
        <authorList>
            <person name="Mckernan K.J."/>
            <person name="Helbert Y."/>
            <person name="Kane L.T."/>
            <person name="Ebling H."/>
            <person name="Zhang L."/>
            <person name="Liu B."/>
            <person name="Eaton Z."/>
            <person name="Mclaughlin S."/>
            <person name="Kingan S."/>
            <person name="Baybayan P."/>
            <person name="Concepcion G."/>
            <person name="Jordan M."/>
            <person name="Riva A."/>
            <person name="Barbazuk W."/>
            <person name="Harkins T."/>
        </authorList>
    </citation>
    <scope>NUCLEOTIDE SEQUENCE [LARGE SCALE GENOMIC DNA]</scope>
    <source>
        <strain evidence="3 4">cv. Jamaican Lion 4</strain>
        <strain evidence="1">Father</strain>
        <strain evidence="2">Mother</strain>
        <tissue evidence="1">Leaf</tissue>
    </source>
</reference>
<protein>
    <submittedName>
        <fullName evidence="1">Uncharacterized protein</fullName>
    </submittedName>
</protein>
<name>A0A7J6F9Z6_CANSA</name>
<evidence type="ECO:0000313" key="2">
    <source>
        <dbReference type="EMBL" id="KAF4383083.1"/>
    </source>
</evidence>
<evidence type="ECO:0000313" key="4">
    <source>
        <dbReference type="Proteomes" id="UP000583929"/>
    </source>
</evidence>
<gene>
    <name evidence="2" type="ORF">F8388_009114</name>
    <name evidence="1" type="ORF">G4B88_003708</name>
</gene>
<evidence type="ECO:0000313" key="1">
    <source>
        <dbReference type="EMBL" id="KAF4367504.1"/>
    </source>
</evidence>
<dbReference type="AlphaFoldDB" id="A0A7J6F9Z6"/>
<dbReference type="EMBL" id="JAATIP010000053">
    <property type="protein sequence ID" value="KAF4383083.1"/>
    <property type="molecule type" value="Genomic_DNA"/>
</dbReference>
<evidence type="ECO:0000313" key="3">
    <source>
        <dbReference type="Proteomes" id="UP000525078"/>
    </source>
</evidence>
<dbReference type="EMBL" id="JAATIQ010000246">
    <property type="protein sequence ID" value="KAF4367504.1"/>
    <property type="molecule type" value="Genomic_DNA"/>
</dbReference>
<keyword evidence="4" id="KW-1185">Reference proteome</keyword>
<dbReference type="Proteomes" id="UP000525078">
    <property type="component" value="Unassembled WGS sequence"/>
</dbReference>